<keyword evidence="2" id="KW-1185">Reference proteome</keyword>
<dbReference type="InterPro" id="IPR027417">
    <property type="entry name" value="P-loop_NTPase"/>
</dbReference>
<dbReference type="GO" id="GO:0001517">
    <property type="term" value="F:N-acetylglucosamine 6-O-sulfotransferase activity"/>
    <property type="evidence" value="ECO:0007669"/>
    <property type="project" value="TreeGrafter"/>
</dbReference>
<dbReference type="SUPFAM" id="SSF52540">
    <property type="entry name" value="P-loop containing nucleoside triphosphate hydrolases"/>
    <property type="match status" value="1"/>
</dbReference>
<feature type="non-terminal residue" evidence="1">
    <location>
        <position position="281"/>
    </location>
</feature>
<dbReference type="EMBL" id="CAXKWB010003976">
    <property type="protein sequence ID" value="CAL4071341.1"/>
    <property type="molecule type" value="Genomic_DNA"/>
</dbReference>
<feature type="non-terminal residue" evidence="1">
    <location>
        <position position="1"/>
    </location>
</feature>
<dbReference type="Pfam" id="PF13469">
    <property type="entry name" value="Sulfotransfer_3"/>
    <property type="match status" value="1"/>
</dbReference>
<dbReference type="GO" id="GO:0006790">
    <property type="term" value="P:sulfur compound metabolic process"/>
    <property type="evidence" value="ECO:0007669"/>
    <property type="project" value="TreeGrafter"/>
</dbReference>
<comment type="caution">
    <text evidence="1">The sequence shown here is derived from an EMBL/GenBank/DDBJ whole genome shotgun (WGS) entry which is preliminary data.</text>
</comment>
<reference evidence="1 2" key="1">
    <citation type="submission" date="2024-05" db="EMBL/GenBank/DDBJ databases">
        <authorList>
            <person name="Wallberg A."/>
        </authorList>
    </citation>
    <scope>NUCLEOTIDE SEQUENCE [LARGE SCALE GENOMIC DNA]</scope>
</reference>
<protein>
    <recommendedName>
        <fullName evidence="3">Sulfotransferase</fullName>
    </recommendedName>
</protein>
<dbReference type="InterPro" id="IPR051135">
    <property type="entry name" value="Gal/GlcNAc/GalNAc_ST"/>
</dbReference>
<dbReference type="PANTHER" id="PTHR10704:SF44">
    <property type="entry name" value="LD35051P-RELATED"/>
    <property type="match status" value="1"/>
</dbReference>
<dbReference type="PANTHER" id="PTHR10704">
    <property type="entry name" value="CARBOHYDRATE SULFOTRANSFERASE"/>
    <property type="match status" value="1"/>
</dbReference>
<dbReference type="AlphaFoldDB" id="A0AAV2Q961"/>
<proteinExistence type="predicted"/>
<gene>
    <name evidence="1" type="ORF">MNOR_LOCUS8509</name>
</gene>
<evidence type="ECO:0008006" key="3">
    <source>
        <dbReference type="Google" id="ProtNLM"/>
    </source>
</evidence>
<evidence type="ECO:0000313" key="2">
    <source>
        <dbReference type="Proteomes" id="UP001497623"/>
    </source>
</evidence>
<dbReference type="GO" id="GO:0006044">
    <property type="term" value="P:N-acetylglucosamine metabolic process"/>
    <property type="evidence" value="ECO:0007669"/>
    <property type="project" value="TreeGrafter"/>
</dbReference>
<dbReference type="Proteomes" id="UP001497623">
    <property type="component" value="Unassembled WGS sequence"/>
</dbReference>
<accession>A0AAV2Q961</accession>
<dbReference type="Gene3D" id="3.40.50.300">
    <property type="entry name" value="P-loop containing nucleotide triphosphate hydrolases"/>
    <property type="match status" value="1"/>
</dbReference>
<organism evidence="1 2">
    <name type="scientific">Meganyctiphanes norvegica</name>
    <name type="common">Northern krill</name>
    <name type="synonym">Thysanopoda norvegica</name>
    <dbReference type="NCBI Taxonomy" id="48144"/>
    <lineage>
        <taxon>Eukaryota</taxon>
        <taxon>Metazoa</taxon>
        <taxon>Ecdysozoa</taxon>
        <taxon>Arthropoda</taxon>
        <taxon>Crustacea</taxon>
        <taxon>Multicrustacea</taxon>
        <taxon>Malacostraca</taxon>
        <taxon>Eumalacostraca</taxon>
        <taxon>Eucarida</taxon>
        <taxon>Euphausiacea</taxon>
        <taxon>Euphausiidae</taxon>
        <taxon>Meganyctiphanes</taxon>
    </lineage>
</organism>
<name>A0AAV2Q961_MEGNR</name>
<evidence type="ECO:0000313" key="1">
    <source>
        <dbReference type="EMBL" id="CAL4071341.1"/>
    </source>
</evidence>
<sequence length="281" mass="32932">NTLVGPFPSMTLGKLDELTEFLKRILLCDFSEPKVYWKEYRRGPQYQNVPLQDLYDDLILNPLWSTSNLDELFCKSSDVVLTKQIVVPIKQSIHFLKDYSMNPYILHLVRDPRSILSSRQNMMERDQIINQNEIDQKLLNSTLLCRNLKENLHQVEIIKEQFPKRYLLVRYEDLTRETEFTILQILAWLDVQYNAKIATTIAVNTLGFAHPDAHEHLFSTIRNTSHHHHAWRRHLGFNDVLSIQEECKDVMDGLGYRIYNTSAQYMDPDIHPVNPLPSGIL</sequence>